<evidence type="ECO:0000313" key="1">
    <source>
        <dbReference type="EMBL" id="GFY19862.1"/>
    </source>
</evidence>
<sequence>MHHNSMPEMQQNWIVKGIIRSCSTQVIAQPTPMEKRLSEVIKPIWYAGDVKRSKERGGQVTGCPHPIHPRCDMEMVVNRTRNICWRTIVHESYVLVYDSQYSQQQPQEDVLKENKVYCTTNAFE</sequence>
<name>A0A8X6STR9_TRICX</name>
<reference evidence="1" key="1">
    <citation type="submission" date="2020-08" db="EMBL/GenBank/DDBJ databases">
        <title>Multicomponent nature underlies the extraordinary mechanical properties of spider dragline silk.</title>
        <authorList>
            <person name="Kono N."/>
            <person name="Nakamura H."/>
            <person name="Mori M."/>
            <person name="Yoshida Y."/>
            <person name="Ohtoshi R."/>
            <person name="Malay A.D."/>
            <person name="Moran D.A.P."/>
            <person name="Tomita M."/>
            <person name="Numata K."/>
            <person name="Arakawa K."/>
        </authorList>
    </citation>
    <scope>NUCLEOTIDE SEQUENCE</scope>
</reference>
<keyword evidence="2" id="KW-1185">Reference proteome</keyword>
<proteinExistence type="predicted"/>
<evidence type="ECO:0000313" key="2">
    <source>
        <dbReference type="Proteomes" id="UP000887159"/>
    </source>
</evidence>
<gene>
    <name evidence="1" type="ORF">TNCV_2145551</name>
</gene>
<comment type="caution">
    <text evidence="1">The sequence shown here is derived from an EMBL/GenBank/DDBJ whole genome shotgun (WGS) entry which is preliminary data.</text>
</comment>
<protein>
    <submittedName>
        <fullName evidence="1">Uncharacterized protein</fullName>
    </submittedName>
</protein>
<accession>A0A8X6STR9</accession>
<dbReference type="Proteomes" id="UP000887159">
    <property type="component" value="Unassembled WGS sequence"/>
</dbReference>
<organism evidence="1 2">
    <name type="scientific">Trichonephila clavipes</name>
    <name type="common">Golden silk orbweaver</name>
    <name type="synonym">Nephila clavipes</name>
    <dbReference type="NCBI Taxonomy" id="2585209"/>
    <lineage>
        <taxon>Eukaryota</taxon>
        <taxon>Metazoa</taxon>
        <taxon>Ecdysozoa</taxon>
        <taxon>Arthropoda</taxon>
        <taxon>Chelicerata</taxon>
        <taxon>Arachnida</taxon>
        <taxon>Araneae</taxon>
        <taxon>Araneomorphae</taxon>
        <taxon>Entelegynae</taxon>
        <taxon>Araneoidea</taxon>
        <taxon>Nephilidae</taxon>
        <taxon>Trichonephila</taxon>
    </lineage>
</organism>
<dbReference type="EMBL" id="BMAU01021354">
    <property type="protein sequence ID" value="GFY19862.1"/>
    <property type="molecule type" value="Genomic_DNA"/>
</dbReference>
<dbReference type="AlphaFoldDB" id="A0A8X6STR9"/>